<dbReference type="Pfam" id="PF13960">
    <property type="entry name" value="DUF4218"/>
    <property type="match status" value="1"/>
</dbReference>
<dbReference type="PANTHER" id="PTHR10775">
    <property type="entry name" value="OS08G0208400 PROTEIN"/>
    <property type="match status" value="1"/>
</dbReference>
<dbReference type="PANTHER" id="PTHR10775:SF177">
    <property type="entry name" value="TNP2, PARTIAL"/>
    <property type="match status" value="1"/>
</dbReference>
<proteinExistence type="predicted"/>
<evidence type="ECO:0000313" key="2">
    <source>
        <dbReference type="EMBL" id="WMV37344.1"/>
    </source>
</evidence>
<gene>
    <name evidence="2" type="ORF">MTR67_030729</name>
</gene>
<evidence type="ECO:0000259" key="1">
    <source>
        <dbReference type="Pfam" id="PF13960"/>
    </source>
</evidence>
<feature type="domain" description="DUF4218" evidence="1">
    <location>
        <begin position="198"/>
        <end position="252"/>
    </location>
</feature>
<name>A0AAF0U156_SOLVR</name>
<sequence length="252" mass="28912">MLCGDDILDQVADLDGLPLTKDPQKKIKISHKKRGDNWNKKSIFFDLPYWKTLLLRHNLDVMHIEKNICDSILGTILDVKGKTKDTLSTRLDLQQMKIRKELHPIQNGDKYELPATPYTLSDEDRQKFFKFLRNLKVPDGYSSNISQCVNLKDKKISGLKSHDYHIILQHLLPLAMRGMLCKFVSEPLIELSIFFKVLGAKCLSVEELEQIEAQIPITLCKLEKAFPPAFFDVMVHLSIQLLDEAKITGPIQ</sequence>
<organism evidence="2 3">
    <name type="scientific">Solanum verrucosum</name>
    <dbReference type="NCBI Taxonomy" id="315347"/>
    <lineage>
        <taxon>Eukaryota</taxon>
        <taxon>Viridiplantae</taxon>
        <taxon>Streptophyta</taxon>
        <taxon>Embryophyta</taxon>
        <taxon>Tracheophyta</taxon>
        <taxon>Spermatophyta</taxon>
        <taxon>Magnoliopsida</taxon>
        <taxon>eudicotyledons</taxon>
        <taxon>Gunneridae</taxon>
        <taxon>Pentapetalae</taxon>
        <taxon>asterids</taxon>
        <taxon>lamiids</taxon>
        <taxon>Solanales</taxon>
        <taxon>Solanaceae</taxon>
        <taxon>Solanoideae</taxon>
        <taxon>Solaneae</taxon>
        <taxon>Solanum</taxon>
    </lineage>
</organism>
<dbReference type="AlphaFoldDB" id="A0AAF0U156"/>
<keyword evidence="3" id="KW-1185">Reference proteome</keyword>
<accession>A0AAF0U156</accession>
<dbReference type="InterPro" id="IPR025452">
    <property type="entry name" value="DUF4218"/>
</dbReference>
<protein>
    <recommendedName>
        <fullName evidence="1">DUF4218 domain-containing protein</fullName>
    </recommendedName>
</protein>
<reference evidence="2" key="1">
    <citation type="submission" date="2023-08" db="EMBL/GenBank/DDBJ databases">
        <title>A de novo genome assembly of Solanum verrucosum Schlechtendal, a Mexican diploid species geographically isolated from the other diploid A-genome species in potato relatives.</title>
        <authorList>
            <person name="Hosaka K."/>
        </authorList>
    </citation>
    <scope>NUCLEOTIDE SEQUENCE</scope>
    <source>
        <tissue evidence="2">Young leaves</tissue>
    </source>
</reference>
<dbReference type="Proteomes" id="UP001234989">
    <property type="component" value="Chromosome 7"/>
</dbReference>
<evidence type="ECO:0000313" key="3">
    <source>
        <dbReference type="Proteomes" id="UP001234989"/>
    </source>
</evidence>
<dbReference type="EMBL" id="CP133618">
    <property type="protein sequence ID" value="WMV37344.1"/>
    <property type="molecule type" value="Genomic_DNA"/>
</dbReference>